<organism evidence="2 3">
    <name type="scientific">Chthoniobacter flavus Ellin428</name>
    <dbReference type="NCBI Taxonomy" id="497964"/>
    <lineage>
        <taxon>Bacteria</taxon>
        <taxon>Pseudomonadati</taxon>
        <taxon>Verrucomicrobiota</taxon>
        <taxon>Spartobacteria</taxon>
        <taxon>Chthoniobacterales</taxon>
        <taxon>Chthoniobacteraceae</taxon>
        <taxon>Chthoniobacter</taxon>
    </lineage>
</organism>
<protein>
    <submittedName>
        <fullName evidence="2">Kelch repeat-containing protein</fullName>
    </submittedName>
</protein>
<dbReference type="Gene3D" id="2.120.10.80">
    <property type="entry name" value="Kelch-type beta propeller"/>
    <property type="match status" value="2"/>
</dbReference>
<gene>
    <name evidence="2" type="ORF">CfE428DRAFT_3514</name>
</gene>
<evidence type="ECO:0000313" key="2">
    <source>
        <dbReference type="EMBL" id="EDY18856.1"/>
    </source>
</evidence>
<keyword evidence="1" id="KW-0732">Signal</keyword>
<dbReference type="STRING" id="497964.CfE428DRAFT_3514"/>
<feature type="chain" id="PRO_5002800479" evidence="1">
    <location>
        <begin position="26"/>
        <end position="348"/>
    </location>
</feature>
<reference evidence="2 3" key="1">
    <citation type="journal article" date="2011" name="J. Bacteriol.">
        <title>Genome sequence of Chthoniobacter flavus Ellin428, an aerobic heterotrophic soil bacterium.</title>
        <authorList>
            <person name="Kant R."/>
            <person name="van Passel M.W."/>
            <person name="Palva A."/>
            <person name="Lucas S."/>
            <person name="Lapidus A."/>
            <person name="Glavina Del Rio T."/>
            <person name="Dalin E."/>
            <person name="Tice H."/>
            <person name="Bruce D."/>
            <person name="Goodwin L."/>
            <person name="Pitluck S."/>
            <person name="Larimer F.W."/>
            <person name="Land M.L."/>
            <person name="Hauser L."/>
            <person name="Sangwan P."/>
            <person name="de Vos W.M."/>
            <person name="Janssen P.H."/>
            <person name="Smidt H."/>
        </authorList>
    </citation>
    <scope>NUCLEOTIDE SEQUENCE [LARGE SCALE GENOMIC DNA]</scope>
    <source>
        <strain evidence="2 3">Ellin428</strain>
    </source>
</reference>
<sequence length="348" mass="38054" precursor="true">MWSALRLAIRAAIGLLMVTHLPAQQMEWDQLPPIPDHEGFAGPFAGVSGGALIVAGGANIQGDKWKEPFVKKWYDSIFVLDDPKANWRKAGKLPRPLGYGVSISTDDGLICLGGSDSKRHYASAFLLHMKGGALQRKTLPSLPMPCANACGALVGRTIYLAGGIETPQDTTALHKFWALDLDAQEPIWRELDPWPGPERMLAVAGALDGAFYLFSGTKLAADADGKPVREYLRDAYRYTSEQGWKRLSDLPRAAVAAPSPVPTIGTKLLVITGDDGLNVTFQPVEKHPGFPRNALSYDSSTDTWTVLDTVPISRATVPTVLWHDRVVFLNGEARPRVRTPEVWSLRLH</sequence>
<dbReference type="eggNOG" id="COG3055">
    <property type="taxonomic scope" value="Bacteria"/>
</dbReference>
<feature type="signal peptide" evidence="1">
    <location>
        <begin position="1"/>
        <end position="25"/>
    </location>
</feature>
<dbReference type="InParanoid" id="B4D3M6"/>
<dbReference type="Pfam" id="PF24996">
    <property type="entry name" value="NANM"/>
    <property type="match status" value="2"/>
</dbReference>
<evidence type="ECO:0000313" key="3">
    <source>
        <dbReference type="Proteomes" id="UP000005824"/>
    </source>
</evidence>
<name>B4D3M6_9BACT</name>
<proteinExistence type="predicted"/>
<dbReference type="EMBL" id="ABVL01000010">
    <property type="protein sequence ID" value="EDY18856.1"/>
    <property type="molecule type" value="Genomic_DNA"/>
</dbReference>
<evidence type="ECO:0000256" key="1">
    <source>
        <dbReference type="SAM" id="SignalP"/>
    </source>
</evidence>
<dbReference type="InterPro" id="IPR053256">
    <property type="entry name" value="Kelch_repeat-containing"/>
</dbReference>
<dbReference type="AlphaFoldDB" id="B4D3M6"/>
<comment type="caution">
    <text evidence="2">The sequence shown here is derived from an EMBL/GenBank/DDBJ whole genome shotgun (WGS) entry which is preliminary data.</text>
</comment>
<keyword evidence="3" id="KW-1185">Reference proteome</keyword>
<dbReference type="SUPFAM" id="SSF117281">
    <property type="entry name" value="Kelch motif"/>
    <property type="match status" value="1"/>
</dbReference>
<dbReference type="PANTHER" id="PTHR46773:SF5">
    <property type="entry name" value="OS04G0487100 PROTEIN"/>
    <property type="match status" value="1"/>
</dbReference>
<dbReference type="InterPro" id="IPR056734">
    <property type="entry name" value="NANM"/>
</dbReference>
<dbReference type="PANTHER" id="PTHR46773">
    <property type="match status" value="1"/>
</dbReference>
<dbReference type="Proteomes" id="UP000005824">
    <property type="component" value="Unassembled WGS sequence"/>
</dbReference>
<dbReference type="InterPro" id="IPR015915">
    <property type="entry name" value="Kelch-typ_b-propeller"/>
</dbReference>
<accession>B4D3M6</accession>